<dbReference type="SMART" id="SM00526">
    <property type="entry name" value="H15"/>
    <property type="match status" value="1"/>
</dbReference>
<evidence type="ECO:0000259" key="12">
    <source>
        <dbReference type="PROSITE" id="PS50090"/>
    </source>
</evidence>
<accession>A0ABD3EBA1</accession>
<comment type="caution">
    <text evidence="15">The sequence shown here is derived from an EMBL/GenBank/DDBJ whole genome shotgun (WGS) entry which is preliminary data.</text>
</comment>
<keyword evidence="5 10" id="KW-0175">Coiled coil</keyword>
<evidence type="ECO:0000313" key="15">
    <source>
        <dbReference type="EMBL" id="KAL3651718.1"/>
    </source>
</evidence>
<dbReference type="PANTHER" id="PTHR46267">
    <property type="entry name" value="SINGLE MYB HISTONE 4"/>
    <property type="match status" value="1"/>
</dbReference>
<dbReference type="InterPro" id="IPR036388">
    <property type="entry name" value="WH-like_DNA-bd_sf"/>
</dbReference>
<dbReference type="Pfam" id="PF00249">
    <property type="entry name" value="Myb_DNA-binding"/>
    <property type="match status" value="1"/>
</dbReference>
<keyword evidence="7" id="KW-0804">Transcription</keyword>
<keyword evidence="8" id="KW-0539">Nucleus</keyword>
<sequence>MGAPKQKWNPEEEAALKSGVLKHGVGKWRTILMDPQFSKILYLRSNVDLKDKWRNMSVLANVSGTRERARLALSRMYPATRIGESPLDRSSMSQSDEEIVDTGPSDASSPINSPKGSIMRLDNLITEAIHNLREPGGSSKTTISAYIEDQYWAPPNFRRILSGKLKLMTAMGVKRRRYSIAPLSTLSTIARRRISPVIHRDYFGLFDNEAIDLELARISSMNPEEAAAHAAQAVAEAEEAMAAAEEALREAEAAEAEAEAIQAFAEAALKTMKGRGTPTEAMLHA</sequence>
<name>A0ABD3EBA1_9LAMI</name>
<dbReference type="PROSITE" id="PS50090">
    <property type="entry name" value="MYB_LIKE"/>
    <property type="match status" value="1"/>
</dbReference>
<dbReference type="InterPro" id="IPR009057">
    <property type="entry name" value="Homeodomain-like_sf"/>
</dbReference>
<organism evidence="15 16">
    <name type="scientific">Castilleja foliolosa</name>
    <dbReference type="NCBI Taxonomy" id="1961234"/>
    <lineage>
        <taxon>Eukaryota</taxon>
        <taxon>Viridiplantae</taxon>
        <taxon>Streptophyta</taxon>
        <taxon>Embryophyta</taxon>
        <taxon>Tracheophyta</taxon>
        <taxon>Spermatophyta</taxon>
        <taxon>Magnoliopsida</taxon>
        <taxon>eudicotyledons</taxon>
        <taxon>Gunneridae</taxon>
        <taxon>Pentapetalae</taxon>
        <taxon>asterids</taxon>
        <taxon>lamiids</taxon>
        <taxon>Lamiales</taxon>
        <taxon>Orobanchaceae</taxon>
        <taxon>Pedicularideae</taxon>
        <taxon>Castillejinae</taxon>
        <taxon>Castilleja</taxon>
    </lineage>
</organism>
<feature type="region of interest" description="Disordered" evidence="11">
    <location>
        <begin position="83"/>
        <end position="113"/>
    </location>
</feature>
<dbReference type="CDD" id="cd11660">
    <property type="entry name" value="SANT_TRF"/>
    <property type="match status" value="1"/>
</dbReference>
<dbReference type="PROSITE" id="PS51294">
    <property type="entry name" value="HTH_MYB"/>
    <property type="match status" value="1"/>
</dbReference>
<dbReference type="Gene3D" id="1.10.10.60">
    <property type="entry name" value="Homeodomain-like"/>
    <property type="match status" value="1"/>
</dbReference>
<evidence type="ECO:0000256" key="2">
    <source>
        <dbReference type="ARBA" id="ARBA00004604"/>
    </source>
</evidence>
<dbReference type="EMBL" id="JAVIJP010000006">
    <property type="protein sequence ID" value="KAL3651718.1"/>
    <property type="molecule type" value="Genomic_DNA"/>
</dbReference>
<comment type="subcellular location">
    <subcellularLocation>
        <location evidence="1">Chromosome</location>
    </subcellularLocation>
    <subcellularLocation>
        <location evidence="2">Nucleus</location>
        <location evidence="2">Nucleolus</location>
    </subcellularLocation>
</comment>
<evidence type="ECO:0000256" key="1">
    <source>
        <dbReference type="ARBA" id="ARBA00004286"/>
    </source>
</evidence>
<evidence type="ECO:0000256" key="6">
    <source>
        <dbReference type="ARBA" id="ARBA00023125"/>
    </source>
</evidence>
<dbReference type="InterPro" id="IPR017930">
    <property type="entry name" value="Myb_dom"/>
</dbReference>
<dbReference type="GO" id="GO:0043565">
    <property type="term" value="F:sequence-specific DNA binding"/>
    <property type="evidence" value="ECO:0007669"/>
    <property type="project" value="UniProtKB-ARBA"/>
</dbReference>
<dbReference type="PANTHER" id="PTHR46267:SF8">
    <property type="entry name" value="TELOMERE REPEAT-BINDING FACTOR 1"/>
    <property type="match status" value="1"/>
</dbReference>
<dbReference type="GO" id="GO:0005694">
    <property type="term" value="C:chromosome"/>
    <property type="evidence" value="ECO:0007669"/>
    <property type="project" value="UniProtKB-SubCell"/>
</dbReference>
<proteinExistence type="predicted"/>
<dbReference type="Proteomes" id="UP001632038">
    <property type="component" value="Unassembled WGS sequence"/>
</dbReference>
<dbReference type="InterPro" id="IPR036390">
    <property type="entry name" value="WH_DNA-bd_sf"/>
</dbReference>
<evidence type="ECO:0000259" key="13">
    <source>
        <dbReference type="PROSITE" id="PS51294"/>
    </source>
</evidence>
<dbReference type="FunFam" id="1.10.10.60:FF:000168">
    <property type="entry name" value="Telomere repeat-binding factor 1"/>
    <property type="match status" value="1"/>
</dbReference>
<evidence type="ECO:0000256" key="10">
    <source>
        <dbReference type="SAM" id="Coils"/>
    </source>
</evidence>
<dbReference type="GO" id="GO:0005730">
    <property type="term" value="C:nucleolus"/>
    <property type="evidence" value="ECO:0007669"/>
    <property type="project" value="UniProtKB-SubCell"/>
</dbReference>
<dbReference type="InterPro" id="IPR005818">
    <property type="entry name" value="Histone_H1/H5_H15"/>
</dbReference>
<feature type="domain" description="Myb-like" evidence="12">
    <location>
        <begin position="5"/>
        <end position="57"/>
    </location>
</feature>
<dbReference type="AlphaFoldDB" id="A0ABD3EBA1"/>
<feature type="domain" description="H15" evidence="14">
    <location>
        <begin position="117"/>
        <end position="191"/>
    </location>
</feature>
<evidence type="ECO:0000259" key="14">
    <source>
        <dbReference type="PROSITE" id="PS51504"/>
    </source>
</evidence>
<evidence type="ECO:0000256" key="4">
    <source>
        <dbReference type="ARBA" id="ARBA00023015"/>
    </source>
</evidence>
<dbReference type="Gene3D" id="1.10.10.10">
    <property type="entry name" value="Winged helix-like DNA-binding domain superfamily/Winged helix DNA-binding domain"/>
    <property type="match status" value="1"/>
</dbReference>
<dbReference type="InterPro" id="IPR001005">
    <property type="entry name" value="SANT/Myb"/>
</dbReference>
<dbReference type="SUPFAM" id="SSF46689">
    <property type="entry name" value="Homeodomain-like"/>
    <property type="match status" value="1"/>
</dbReference>
<evidence type="ECO:0000313" key="16">
    <source>
        <dbReference type="Proteomes" id="UP001632038"/>
    </source>
</evidence>
<dbReference type="SMART" id="SM00717">
    <property type="entry name" value="SANT"/>
    <property type="match status" value="1"/>
</dbReference>
<dbReference type="PROSITE" id="PS51504">
    <property type="entry name" value="H15"/>
    <property type="match status" value="1"/>
</dbReference>
<gene>
    <name evidence="15" type="ORF">CASFOL_004720</name>
</gene>
<keyword evidence="6" id="KW-0238">DNA-binding</keyword>
<evidence type="ECO:0000256" key="9">
    <source>
        <dbReference type="ARBA" id="ARBA00032813"/>
    </source>
</evidence>
<keyword evidence="4" id="KW-0805">Transcription regulation</keyword>
<feature type="coiled-coil region" evidence="10">
    <location>
        <begin position="227"/>
        <end position="264"/>
    </location>
</feature>
<evidence type="ECO:0000256" key="8">
    <source>
        <dbReference type="ARBA" id="ARBA00023242"/>
    </source>
</evidence>
<dbReference type="GO" id="GO:0003690">
    <property type="term" value="F:double-stranded DNA binding"/>
    <property type="evidence" value="ECO:0007669"/>
    <property type="project" value="UniProtKB-ARBA"/>
</dbReference>
<keyword evidence="3" id="KW-0158">Chromosome</keyword>
<protein>
    <recommendedName>
        <fullName evidence="9">MYB transcription factor</fullName>
    </recommendedName>
</protein>
<dbReference type="InterPro" id="IPR044597">
    <property type="entry name" value="SMH1-6"/>
</dbReference>
<dbReference type="Pfam" id="PF00538">
    <property type="entry name" value="Linker_histone"/>
    <property type="match status" value="1"/>
</dbReference>
<evidence type="ECO:0000256" key="7">
    <source>
        <dbReference type="ARBA" id="ARBA00023163"/>
    </source>
</evidence>
<evidence type="ECO:0000256" key="3">
    <source>
        <dbReference type="ARBA" id="ARBA00022454"/>
    </source>
</evidence>
<feature type="domain" description="HTH myb-type" evidence="13">
    <location>
        <begin position="1"/>
        <end position="31"/>
    </location>
</feature>
<evidence type="ECO:0000256" key="11">
    <source>
        <dbReference type="SAM" id="MobiDB-lite"/>
    </source>
</evidence>
<keyword evidence="16" id="KW-1185">Reference proteome</keyword>
<evidence type="ECO:0000256" key="5">
    <source>
        <dbReference type="ARBA" id="ARBA00023054"/>
    </source>
</evidence>
<dbReference type="SUPFAM" id="SSF46785">
    <property type="entry name" value="Winged helix' DNA-binding domain"/>
    <property type="match status" value="1"/>
</dbReference>
<reference evidence="16" key="1">
    <citation type="journal article" date="2024" name="IScience">
        <title>Strigolactones Initiate the Formation of Haustorium-like Structures in Castilleja.</title>
        <authorList>
            <person name="Buerger M."/>
            <person name="Peterson D."/>
            <person name="Chory J."/>
        </authorList>
    </citation>
    <scope>NUCLEOTIDE SEQUENCE [LARGE SCALE GENOMIC DNA]</scope>
</reference>